<dbReference type="AlphaFoldDB" id="A0A218X8S2"/>
<comment type="caution">
    <text evidence="1">The sequence shown here is derived from an EMBL/GenBank/DDBJ whole genome shotgun (WGS) entry which is preliminary data.</text>
</comment>
<protein>
    <submittedName>
        <fullName evidence="1">Uncharacterized protein</fullName>
    </submittedName>
</protein>
<dbReference type="EMBL" id="MTKT01002214">
    <property type="protein sequence ID" value="OWM80782.1"/>
    <property type="molecule type" value="Genomic_DNA"/>
</dbReference>
<sequence>MANGYDPIFTIRLVLCRAVVGGQHSLNCPRRPHHTNDGASATHLESLSSGLMGYNHANHIPVSISIPKCA</sequence>
<gene>
    <name evidence="1" type="ORF">CDL15_Pgr006812</name>
</gene>
<evidence type="ECO:0000313" key="2">
    <source>
        <dbReference type="Proteomes" id="UP000197138"/>
    </source>
</evidence>
<proteinExistence type="predicted"/>
<dbReference type="Proteomes" id="UP000197138">
    <property type="component" value="Unassembled WGS sequence"/>
</dbReference>
<organism evidence="1 2">
    <name type="scientific">Punica granatum</name>
    <name type="common">Pomegranate</name>
    <dbReference type="NCBI Taxonomy" id="22663"/>
    <lineage>
        <taxon>Eukaryota</taxon>
        <taxon>Viridiplantae</taxon>
        <taxon>Streptophyta</taxon>
        <taxon>Embryophyta</taxon>
        <taxon>Tracheophyta</taxon>
        <taxon>Spermatophyta</taxon>
        <taxon>Magnoliopsida</taxon>
        <taxon>eudicotyledons</taxon>
        <taxon>Gunneridae</taxon>
        <taxon>Pentapetalae</taxon>
        <taxon>rosids</taxon>
        <taxon>malvids</taxon>
        <taxon>Myrtales</taxon>
        <taxon>Lythraceae</taxon>
        <taxon>Punica</taxon>
    </lineage>
</organism>
<accession>A0A218X8S2</accession>
<name>A0A218X8S2_PUNGR</name>
<reference evidence="2" key="1">
    <citation type="journal article" date="2017" name="Plant J.">
        <title>The pomegranate (Punica granatum L.) genome and the genomics of punicalagin biosynthesis.</title>
        <authorList>
            <person name="Qin G."/>
            <person name="Xu C."/>
            <person name="Ming R."/>
            <person name="Tang H."/>
            <person name="Guyot R."/>
            <person name="Kramer E.M."/>
            <person name="Hu Y."/>
            <person name="Yi X."/>
            <person name="Qi Y."/>
            <person name="Xu X."/>
            <person name="Gao Z."/>
            <person name="Pan H."/>
            <person name="Jian J."/>
            <person name="Tian Y."/>
            <person name="Yue Z."/>
            <person name="Xu Y."/>
        </authorList>
    </citation>
    <scope>NUCLEOTIDE SEQUENCE [LARGE SCALE GENOMIC DNA]</scope>
    <source>
        <strain evidence="2">cv. Dabenzi</strain>
    </source>
</reference>
<evidence type="ECO:0000313" key="1">
    <source>
        <dbReference type="EMBL" id="OWM80782.1"/>
    </source>
</evidence>